<evidence type="ECO:0000259" key="4">
    <source>
        <dbReference type="PROSITE" id="PS51781"/>
    </source>
</evidence>
<dbReference type="EMBL" id="NGJZ01000002">
    <property type="protein sequence ID" value="RSU07033.1"/>
    <property type="molecule type" value="Genomic_DNA"/>
</dbReference>
<accession>A0A430AGM5</accession>
<dbReference type="PROSITE" id="PS51781">
    <property type="entry name" value="SH3B"/>
    <property type="match status" value="2"/>
</dbReference>
<feature type="transmembrane region" description="Helical" evidence="3">
    <location>
        <begin position="12"/>
        <end position="31"/>
    </location>
</feature>
<dbReference type="SMART" id="SM00646">
    <property type="entry name" value="Ami_3"/>
    <property type="match status" value="1"/>
</dbReference>
<dbReference type="GO" id="GO:0008745">
    <property type="term" value="F:N-acetylmuramoyl-L-alanine amidase activity"/>
    <property type="evidence" value="ECO:0007669"/>
    <property type="project" value="InterPro"/>
</dbReference>
<dbReference type="PIRSF" id="PIRSF037846">
    <property type="entry name" value="Autolysin_YrvJ_prd"/>
    <property type="match status" value="1"/>
</dbReference>
<dbReference type="Pfam" id="PF01520">
    <property type="entry name" value="Amidase_3"/>
    <property type="match status" value="1"/>
</dbReference>
<keyword evidence="3" id="KW-1133">Transmembrane helix</keyword>
<evidence type="ECO:0000313" key="6">
    <source>
        <dbReference type="Proteomes" id="UP000288669"/>
    </source>
</evidence>
<dbReference type="GO" id="GO:0030288">
    <property type="term" value="C:outer membrane-bounded periplasmic space"/>
    <property type="evidence" value="ECO:0007669"/>
    <property type="project" value="TreeGrafter"/>
</dbReference>
<name>A0A430AGM5_9ENTE</name>
<evidence type="ECO:0000256" key="1">
    <source>
        <dbReference type="ARBA" id="ARBA00022801"/>
    </source>
</evidence>
<keyword evidence="1" id="KW-0378">Hydrolase</keyword>
<organism evidence="5 6">
    <name type="scientific">Vagococcus entomophilus</name>
    <dbReference type="NCBI Taxonomy" id="1160095"/>
    <lineage>
        <taxon>Bacteria</taxon>
        <taxon>Bacillati</taxon>
        <taxon>Bacillota</taxon>
        <taxon>Bacilli</taxon>
        <taxon>Lactobacillales</taxon>
        <taxon>Enterococcaceae</taxon>
        <taxon>Vagococcus</taxon>
    </lineage>
</organism>
<dbReference type="SUPFAM" id="SSF53187">
    <property type="entry name" value="Zn-dependent exopeptidases"/>
    <property type="match status" value="1"/>
</dbReference>
<reference evidence="5 6" key="1">
    <citation type="submission" date="2017-05" db="EMBL/GenBank/DDBJ databases">
        <title>Vagococcus spp. assemblies.</title>
        <authorList>
            <person name="Gulvik C.A."/>
        </authorList>
    </citation>
    <scope>NUCLEOTIDE SEQUENCE [LARGE SCALE GENOMIC DNA]</scope>
    <source>
        <strain evidence="5 6">DSM 24756</strain>
    </source>
</reference>
<evidence type="ECO:0000313" key="5">
    <source>
        <dbReference type="EMBL" id="RSU07033.1"/>
    </source>
</evidence>
<dbReference type="Proteomes" id="UP000288669">
    <property type="component" value="Unassembled WGS sequence"/>
</dbReference>
<dbReference type="PROSITE" id="PS51257">
    <property type="entry name" value="PROKAR_LIPOPROTEIN"/>
    <property type="match status" value="1"/>
</dbReference>
<keyword evidence="6" id="KW-1185">Reference proteome</keyword>
<evidence type="ECO:0000256" key="3">
    <source>
        <dbReference type="SAM" id="Phobius"/>
    </source>
</evidence>
<dbReference type="PANTHER" id="PTHR30404:SF7">
    <property type="entry name" value="CELL WALL AMIDASE LYTH-RELATED"/>
    <property type="match status" value="1"/>
</dbReference>
<dbReference type="InterPro" id="IPR017293">
    <property type="entry name" value="N-acetylmuramoyl-L-ala_amidase"/>
</dbReference>
<dbReference type="RefSeq" id="WP_126824375.1">
    <property type="nucleotide sequence ID" value="NZ_JBHLWU010000002.1"/>
</dbReference>
<dbReference type="AlphaFoldDB" id="A0A430AGM5"/>
<dbReference type="Gene3D" id="3.40.630.40">
    <property type="entry name" value="Zn-dependent exopeptidases"/>
    <property type="match status" value="1"/>
</dbReference>
<dbReference type="InterPro" id="IPR002508">
    <property type="entry name" value="MurNAc-LAA_cat"/>
</dbReference>
<dbReference type="Pfam" id="PF08239">
    <property type="entry name" value="SH3_3"/>
    <property type="match status" value="2"/>
</dbReference>
<feature type="domain" description="SH3b" evidence="4">
    <location>
        <begin position="103"/>
        <end position="165"/>
    </location>
</feature>
<keyword evidence="3" id="KW-0472">Membrane</keyword>
<dbReference type="GO" id="GO:0009253">
    <property type="term" value="P:peptidoglycan catabolic process"/>
    <property type="evidence" value="ECO:0007669"/>
    <property type="project" value="InterPro"/>
</dbReference>
<gene>
    <name evidence="5" type="ORF">CBF30_07180</name>
</gene>
<dbReference type="OrthoDB" id="9806267at2"/>
<dbReference type="SMART" id="SM00287">
    <property type="entry name" value="SH3b"/>
    <property type="match status" value="2"/>
</dbReference>
<feature type="domain" description="SH3b" evidence="4">
    <location>
        <begin position="32"/>
        <end position="97"/>
    </location>
</feature>
<dbReference type="PANTHER" id="PTHR30404">
    <property type="entry name" value="N-ACETYLMURAMOYL-L-ALANINE AMIDASE"/>
    <property type="match status" value="1"/>
</dbReference>
<dbReference type="CDD" id="cd02696">
    <property type="entry name" value="MurNAc-LAA"/>
    <property type="match status" value="1"/>
</dbReference>
<keyword evidence="3" id="KW-0812">Transmembrane</keyword>
<dbReference type="GO" id="GO:0071555">
    <property type="term" value="P:cell wall organization"/>
    <property type="evidence" value="ECO:0007669"/>
    <property type="project" value="UniProtKB-KW"/>
</dbReference>
<dbReference type="InterPro" id="IPR003646">
    <property type="entry name" value="SH3-like_bac-type"/>
</dbReference>
<sequence>MKQSRKQKNFMQLLILNLIIILTIIACFIYLGRYKVVVVDNIAINIRSGPGVSYDVQTQAKKGDHLTVLSKKNQWYNVRLSDNSTGWVASWLVEQGNANSSTNVDATVNTNGTKLRESGSTDSQVLATLKNGQKVTVTLEQNGWAQVEVGKKEGWINASLLDVTSKTGTNTATTTKGATSIAEATIVLDPGHGGADPGAESTDGKLFEKNMTLSTVKIVKEKLEKLGANVVLTRSSDTFVSLSNIAEISNNAKADAFISFHFDSSENANEASGTTTYYYNDANKNLAADVNKYLAANLPLQNRGYEFADYQVLRENKRPALLLELGYMNNDSDVASIKTKAYQKKIATAVVAGLKDYFK</sequence>
<proteinExistence type="predicted"/>
<protein>
    <recommendedName>
        <fullName evidence="4">SH3b domain-containing protein</fullName>
    </recommendedName>
</protein>
<dbReference type="InterPro" id="IPR050695">
    <property type="entry name" value="N-acetylmuramoyl_amidase_3"/>
</dbReference>
<keyword evidence="2" id="KW-0961">Cell wall biogenesis/degradation</keyword>
<comment type="caution">
    <text evidence="5">The sequence shown here is derived from an EMBL/GenBank/DDBJ whole genome shotgun (WGS) entry which is preliminary data.</text>
</comment>
<dbReference type="Gene3D" id="2.30.30.40">
    <property type="entry name" value="SH3 Domains"/>
    <property type="match status" value="2"/>
</dbReference>
<evidence type="ECO:0000256" key="2">
    <source>
        <dbReference type="ARBA" id="ARBA00023316"/>
    </source>
</evidence>